<gene>
    <name evidence="1" type="ordered locus">Deide_3p02315</name>
</gene>
<name>E6RGA7_DEIDV</name>
<dbReference type="Proteomes" id="UP000002208">
    <property type="component" value="Plasmid 3"/>
</dbReference>
<dbReference type="EMBL" id="CP001117">
    <property type="protein sequence ID" value="ADT91188.1"/>
    <property type="molecule type" value="Genomic_DNA"/>
</dbReference>
<geneLocation type="plasmid" evidence="2">
    <name>pDeide3</name>
</geneLocation>
<sequence>MAVLVEAITVITRLSSIESHFQGGLDAFHALLPNASSCADAHLIRVGFMTPQDTQQFVDQLVAGGLRLFDGQHFVDVAVVDQINGPTAPTPWLNIYQITEDRIQFAALAGTDPGELVVPTAWTVEESLYRTGSFAQERQD</sequence>
<protein>
    <submittedName>
        <fullName evidence="1">Uncharacterized protein</fullName>
    </submittedName>
</protein>
<evidence type="ECO:0000313" key="2">
    <source>
        <dbReference type="Proteomes" id="UP000002208"/>
    </source>
</evidence>
<dbReference type="HOGENOM" id="CLU_1832363_0_0_0"/>
<reference evidence="1 2" key="1">
    <citation type="journal article" date="2009" name="PLoS Genet.">
        <title>Alliance of proteomics and genomics to unravel the specificities of Sahara bacterium Deinococcus deserti.</title>
        <authorList>
            <person name="de Groot A."/>
            <person name="Dulermo R."/>
            <person name="Ortet P."/>
            <person name="Blanchard L."/>
            <person name="Guerin P."/>
            <person name="Fernandez B."/>
            <person name="Vacherie B."/>
            <person name="Dossat C."/>
            <person name="Jolivet E."/>
            <person name="Siguier P."/>
            <person name="Chandler M."/>
            <person name="Barakat M."/>
            <person name="Dedieu A."/>
            <person name="Barbe V."/>
            <person name="Heulin T."/>
            <person name="Sommer S."/>
            <person name="Achouak W."/>
            <person name="Armengaud J."/>
        </authorList>
    </citation>
    <scope>NUCLEOTIDE SEQUENCE [LARGE SCALE GENOMIC DNA]</scope>
    <source>
        <strain evidence="2">DSM 17065 / CIP 109153 / LMG 22923 / VCD115</strain>
        <plasmid evidence="2">pDeide3</plasmid>
    </source>
</reference>
<proteinExistence type="predicted"/>
<dbReference type="AlphaFoldDB" id="E6RGA7"/>
<dbReference type="OrthoDB" id="260148at2"/>
<evidence type="ECO:0000313" key="1">
    <source>
        <dbReference type="EMBL" id="ADT91188.1"/>
    </source>
</evidence>
<keyword evidence="1" id="KW-0614">Plasmid</keyword>
<accession>E6RGA7</accession>
<keyword evidence="2" id="KW-1185">Reference proteome</keyword>
<dbReference type="KEGG" id="ddr:Deide_3p02315"/>
<organism evidence="1 2">
    <name type="scientific">Deinococcus deserti (strain DSM 17065 / CIP 109153 / LMG 22923 / VCD115)</name>
    <dbReference type="NCBI Taxonomy" id="546414"/>
    <lineage>
        <taxon>Bacteria</taxon>
        <taxon>Thermotogati</taxon>
        <taxon>Deinococcota</taxon>
        <taxon>Deinococci</taxon>
        <taxon>Deinococcales</taxon>
        <taxon>Deinococcaceae</taxon>
        <taxon>Deinococcus</taxon>
    </lineage>
</organism>